<accession>A0ABD2MFN1</accession>
<protein>
    <submittedName>
        <fullName evidence="1">Uncharacterized protein</fullName>
    </submittedName>
</protein>
<dbReference type="Proteomes" id="UP001516400">
    <property type="component" value="Unassembled WGS sequence"/>
</dbReference>
<dbReference type="AlphaFoldDB" id="A0ABD2MFN1"/>
<evidence type="ECO:0000313" key="1">
    <source>
        <dbReference type="EMBL" id="KAL3265231.1"/>
    </source>
</evidence>
<comment type="caution">
    <text evidence="1">The sequence shown here is derived from an EMBL/GenBank/DDBJ whole genome shotgun (WGS) entry which is preliminary data.</text>
</comment>
<keyword evidence="2" id="KW-1185">Reference proteome</keyword>
<reference evidence="1 2" key="1">
    <citation type="journal article" date="2021" name="BMC Biol.">
        <title>Horizontally acquired antibacterial genes associated with adaptive radiation of ladybird beetles.</title>
        <authorList>
            <person name="Li H.S."/>
            <person name="Tang X.F."/>
            <person name="Huang Y.H."/>
            <person name="Xu Z.Y."/>
            <person name="Chen M.L."/>
            <person name="Du X.Y."/>
            <person name="Qiu B.Y."/>
            <person name="Chen P.T."/>
            <person name="Zhang W."/>
            <person name="Slipinski A."/>
            <person name="Escalona H.E."/>
            <person name="Waterhouse R.M."/>
            <person name="Zwick A."/>
            <person name="Pang H."/>
        </authorList>
    </citation>
    <scope>NUCLEOTIDE SEQUENCE [LARGE SCALE GENOMIC DNA]</scope>
    <source>
        <strain evidence="1">SYSU2018</strain>
    </source>
</reference>
<dbReference type="EMBL" id="JABFTP020000001">
    <property type="protein sequence ID" value="KAL3265231.1"/>
    <property type="molecule type" value="Genomic_DNA"/>
</dbReference>
<gene>
    <name evidence="1" type="ORF">HHI36_009445</name>
</gene>
<name>A0ABD2MFN1_9CUCU</name>
<evidence type="ECO:0000313" key="2">
    <source>
        <dbReference type="Proteomes" id="UP001516400"/>
    </source>
</evidence>
<sequence length="290" mass="33859">MPQQDLLLYLKKYSPKVAKIDKLSGDEDVQKKYEIQCSLAKNLKLTSNIKEFLPDLLEYCHGDVLRSSLPSLYSSFYRIPVNQLYSALEKISMNAVSVRKHAIFLSSLLLPLDELLLKYQGIQYEKNSSVKQHIFLSCYKFFAKNNLPECWPILRDYIDHLEKNQKDVLKVIIQVSQVPKQYRPIFIEHVWFILNKLKKENVKLDENMNSLLNNLKKQDIICLKDTFCMDLIESNLFGIDECSMEDSVFDFVRKFLLYGGNSKNKISFCSKLFMISNRNSGIKMKVKLKP</sequence>
<proteinExistence type="predicted"/>
<organism evidence="1 2">
    <name type="scientific">Cryptolaemus montrouzieri</name>
    <dbReference type="NCBI Taxonomy" id="559131"/>
    <lineage>
        <taxon>Eukaryota</taxon>
        <taxon>Metazoa</taxon>
        <taxon>Ecdysozoa</taxon>
        <taxon>Arthropoda</taxon>
        <taxon>Hexapoda</taxon>
        <taxon>Insecta</taxon>
        <taxon>Pterygota</taxon>
        <taxon>Neoptera</taxon>
        <taxon>Endopterygota</taxon>
        <taxon>Coleoptera</taxon>
        <taxon>Polyphaga</taxon>
        <taxon>Cucujiformia</taxon>
        <taxon>Coccinelloidea</taxon>
        <taxon>Coccinellidae</taxon>
        <taxon>Scymninae</taxon>
        <taxon>Scymnini</taxon>
        <taxon>Cryptolaemus</taxon>
    </lineage>
</organism>